<dbReference type="Gene3D" id="3.90.180.10">
    <property type="entry name" value="Medium-chain alcohol dehydrogenases, catalytic domain"/>
    <property type="match status" value="1"/>
</dbReference>
<keyword evidence="1" id="KW-0521">NADP</keyword>
<dbReference type="PANTHER" id="PTHR48106">
    <property type="entry name" value="QUINONE OXIDOREDUCTASE PIG3-RELATED"/>
    <property type="match status" value="1"/>
</dbReference>
<evidence type="ECO:0000256" key="1">
    <source>
        <dbReference type="ARBA" id="ARBA00022857"/>
    </source>
</evidence>
<dbReference type="Pfam" id="PF08240">
    <property type="entry name" value="ADH_N"/>
    <property type="match status" value="1"/>
</dbReference>
<dbReference type="GO" id="GO:0070402">
    <property type="term" value="F:NADPH binding"/>
    <property type="evidence" value="ECO:0007669"/>
    <property type="project" value="TreeGrafter"/>
</dbReference>
<protein>
    <submittedName>
        <fullName evidence="5">Zinc-binding dehydrogenase</fullName>
    </submittedName>
</protein>
<dbReference type="GO" id="GO:0016651">
    <property type="term" value="F:oxidoreductase activity, acting on NAD(P)H"/>
    <property type="evidence" value="ECO:0007669"/>
    <property type="project" value="TreeGrafter"/>
</dbReference>
<dbReference type="InterPro" id="IPR013154">
    <property type="entry name" value="ADH-like_N"/>
</dbReference>
<dbReference type="KEGG" id="sbat:G4Z16_31745"/>
<dbReference type="AlphaFoldDB" id="A0A7T1TC75"/>
<feature type="domain" description="Enoyl reductase (ER)" evidence="4">
    <location>
        <begin position="12"/>
        <end position="323"/>
    </location>
</feature>
<evidence type="ECO:0000256" key="3">
    <source>
        <dbReference type="SAM" id="MobiDB-lite"/>
    </source>
</evidence>
<keyword evidence="2" id="KW-0560">Oxidoreductase</keyword>
<dbReference type="InterPro" id="IPR013149">
    <property type="entry name" value="ADH-like_C"/>
</dbReference>
<dbReference type="Gene3D" id="3.40.50.720">
    <property type="entry name" value="NAD(P)-binding Rossmann-like Domain"/>
    <property type="match status" value="1"/>
</dbReference>
<proteinExistence type="predicted"/>
<evidence type="ECO:0000256" key="2">
    <source>
        <dbReference type="ARBA" id="ARBA00023002"/>
    </source>
</evidence>
<accession>A0A7T1TC75</accession>
<dbReference type="Proteomes" id="UP000595046">
    <property type="component" value="Chromosome"/>
</dbReference>
<dbReference type="RefSeq" id="WP_197354006.1">
    <property type="nucleotide sequence ID" value="NZ_CP048882.1"/>
</dbReference>
<dbReference type="InterPro" id="IPR011032">
    <property type="entry name" value="GroES-like_sf"/>
</dbReference>
<gene>
    <name evidence="5" type="ORF">G4Z16_31745</name>
</gene>
<dbReference type="Pfam" id="PF00107">
    <property type="entry name" value="ADH_zinc_N"/>
    <property type="match status" value="1"/>
</dbReference>
<dbReference type="InterPro" id="IPR036291">
    <property type="entry name" value="NAD(P)-bd_dom_sf"/>
</dbReference>
<feature type="region of interest" description="Disordered" evidence="3">
    <location>
        <begin position="1"/>
        <end position="26"/>
    </location>
</feature>
<reference evidence="6" key="1">
    <citation type="submission" date="2020-02" db="EMBL/GenBank/DDBJ databases">
        <title>Streptomyces sp. ASO4wet.</title>
        <authorList>
            <person name="Risdian C."/>
            <person name="Landwehr W."/>
            <person name="Schupp P."/>
            <person name="Wink J."/>
        </authorList>
    </citation>
    <scope>NUCLEOTIDE SEQUENCE [LARGE SCALE GENOMIC DNA]</scope>
    <source>
        <strain evidence="6">ASO4wet</strain>
    </source>
</reference>
<dbReference type="SUPFAM" id="SSF51735">
    <property type="entry name" value="NAD(P)-binding Rossmann-fold domains"/>
    <property type="match status" value="1"/>
</dbReference>
<dbReference type="InterPro" id="IPR020843">
    <property type="entry name" value="ER"/>
</dbReference>
<dbReference type="SMART" id="SM00829">
    <property type="entry name" value="PKS_ER"/>
    <property type="match status" value="1"/>
</dbReference>
<name>A0A7T1TC75_9ACTN</name>
<dbReference type="EMBL" id="CP048882">
    <property type="protein sequence ID" value="QPP10245.1"/>
    <property type="molecule type" value="Genomic_DNA"/>
</dbReference>
<evidence type="ECO:0000313" key="5">
    <source>
        <dbReference type="EMBL" id="QPP10245.1"/>
    </source>
</evidence>
<sequence>MRALVMTEPSTGPDRTGVREADVPQPGPGEVTIDVAWAGINFLDIMARRGDAGYARTWPHVPGLEVAGSVREAGAGVPLEPGRRVAALTVDGGLAEVALVPAALAVPVPAGVALPVAAAAPGALATAMLLLTEAGRFRPDETVLVHSASGGVGSAIASFVPALGGGTLIGTVGSPEKVAAAKHLGYDVAAVRSDDLVAAVRAAAPDGVDIVLDPFGTDQLDTDLAVLAPGGRIVLFGNTTGEAPGELPALRQLIGGNASIAGFSISRLAAAAPERAAAALRQVLDLLADGAVDLPVTEIDSLDDVPAVHQLLAEGSGRGKYVVKP</sequence>
<dbReference type="SUPFAM" id="SSF50129">
    <property type="entry name" value="GroES-like"/>
    <property type="match status" value="1"/>
</dbReference>
<evidence type="ECO:0000313" key="6">
    <source>
        <dbReference type="Proteomes" id="UP000595046"/>
    </source>
</evidence>
<keyword evidence="6" id="KW-1185">Reference proteome</keyword>
<evidence type="ECO:0000259" key="4">
    <source>
        <dbReference type="SMART" id="SM00829"/>
    </source>
</evidence>
<organism evidence="5 6">
    <name type="scientific">Streptomyces bathyalis</name>
    <dbReference type="NCBI Taxonomy" id="2710756"/>
    <lineage>
        <taxon>Bacteria</taxon>
        <taxon>Bacillati</taxon>
        <taxon>Actinomycetota</taxon>
        <taxon>Actinomycetes</taxon>
        <taxon>Kitasatosporales</taxon>
        <taxon>Streptomycetaceae</taxon>
        <taxon>Streptomyces</taxon>
    </lineage>
</organism>